<organism evidence="6 7">
    <name type="scientific">Orchesella cincta</name>
    <name type="common">Springtail</name>
    <name type="synonym">Podura cincta</name>
    <dbReference type="NCBI Taxonomy" id="48709"/>
    <lineage>
        <taxon>Eukaryota</taxon>
        <taxon>Metazoa</taxon>
        <taxon>Ecdysozoa</taxon>
        <taxon>Arthropoda</taxon>
        <taxon>Hexapoda</taxon>
        <taxon>Collembola</taxon>
        <taxon>Entomobryomorpha</taxon>
        <taxon>Entomobryoidea</taxon>
        <taxon>Orchesellidae</taxon>
        <taxon>Orchesellinae</taxon>
        <taxon>Orchesella</taxon>
    </lineage>
</organism>
<dbReference type="EMBL" id="LJIJ01000517">
    <property type="protein sequence ID" value="ODM96650.1"/>
    <property type="molecule type" value="Genomic_DNA"/>
</dbReference>
<dbReference type="PROSITE" id="PS50082">
    <property type="entry name" value="WD_REPEATS_2"/>
    <property type="match status" value="2"/>
</dbReference>
<keyword evidence="7" id="KW-1185">Reference proteome</keyword>
<accession>A0A1D2MU85</accession>
<dbReference type="STRING" id="48709.A0A1D2MU85"/>
<feature type="region of interest" description="Disordered" evidence="5">
    <location>
        <begin position="398"/>
        <end position="429"/>
    </location>
</feature>
<dbReference type="OMA" id="WESHSDD"/>
<evidence type="ECO:0000256" key="2">
    <source>
        <dbReference type="ARBA" id="ARBA00022574"/>
    </source>
</evidence>
<evidence type="ECO:0000256" key="1">
    <source>
        <dbReference type="ARBA" id="ARBA00021125"/>
    </source>
</evidence>
<name>A0A1D2MU85_ORCCI</name>
<feature type="compositionally biased region" description="Basic residues" evidence="5">
    <location>
        <begin position="420"/>
        <end position="429"/>
    </location>
</feature>
<evidence type="ECO:0000256" key="4">
    <source>
        <dbReference type="PROSITE-ProRule" id="PRU00221"/>
    </source>
</evidence>
<keyword evidence="2 4" id="KW-0853">WD repeat</keyword>
<feature type="repeat" description="WD" evidence="4">
    <location>
        <begin position="128"/>
        <end position="150"/>
    </location>
</feature>
<dbReference type="SUPFAM" id="SSF50978">
    <property type="entry name" value="WD40 repeat-like"/>
    <property type="match status" value="1"/>
</dbReference>
<evidence type="ECO:0000313" key="7">
    <source>
        <dbReference type="Proteomes" id="UP000094527"/>
    </source>
</evidence>
<keyword evidence="3" id="KW-0677">Repeat</keyword>
<dbReference type="SMART" id="SM00320">
    <property type="entry name" value="WD40"/>
    <property type="match status" value="4"/>
</dbReference>
<dbReference type="PANTHER" id="PTHR22889">
    <property type="entry name" value="WD REPEAT-CONTAINING PROTEIN 89"/>
    <property type="match status" value="1"/>
</dbReference>
<dbReference type="InterPro" id="IPR015943">
    <property type="entry name" value="WD40/YVTN_repeat-like_dom_sf"/>
</dbReference>
<reference evidence="6 7" key="1">
    <citation type="journal article" date="2016" name="Genome Biol. Evol.">
        <title>Gene Family Evolution Reflects Adaptation to Soil Environmental Stressors in the Genome of the Collembolan Orchesella cincta.</title>
        <authorList>
            <person name="Faddeeva-Vakhrusheva A."/>
            <person name="Derks M.F."/>
            <person name="Anvar S.Y."/>
            <person name="Agamennone V."/>
            <person name="Suring W."/>
            <person name="Smit S."/>
            <person name="van Straalen N.M."/>
            <person name="Roelofs D."/>
        </authorList>
    </citation>
    <scope>NUCLEOTIDE SEQUENCE [LARGE SCALE GENOMIC DNA]</scope>
    <source>
        <tissue evidence="6">Mixed pool</tissue>
    </source>
</reference>
<dbReference type="Gene3D" id="2.130.10.10">
    <property type="entry name" value="YVTN repeat-like/Quinoprotein amine dehydrogenase"/>
    <property type="match status" value="2"/>
</dbReference>
<evidence type="ECO:0000313" key="6">
    <source>
        <dbReference type="EMBL" id="ODM96650.1"/>
    </source>
</evidence>
<dbReference type="AlphaFoldDB" id="A0A1D2MU85"/>
<dbReference type="InterPro" id="IPR036322">
    <property type="entry name" value="WD40_repeat_dom_sf"/>
</dbReference>
<evidence type="ECO:0000256" key="3">
    <source>
        <dbReference type="ARBA" id="ARBA00022737"/>
    </source>
</evidence>
<dbReference type="PANTHER" id="PTHR22889:SF0">
    <property type="entry name" value="WD REPEAT-CONTAINING PROTEIN 89"/>
    <property type="match status" value="1"/>
</dbReference>
<sequence>MEDSDEEQAVSKLTKRATKIQIDDRDVNEWEQVQSAFFEHYNPLTVSRFRKESKSTTSGSGNNPPPPNLFSDTFCDGTTILCGFAGGTCRTLDVNRLSSEEVVLNAQTTWKHSGLTCLRCSRVSPFTFFSSSTDGTIRLWDVREEARKPSQKFALDEASEAANTKDKPKKKPILQFDVSSSDQLLGAGTELVKEDSYLLFWDVRSGKSLGAYWESHSDDVTAVRFHPHQNHCLATGSTDGLLNVFNLLETAEEDALQYSFNTNSSVDSVHWSNSESTTSSIMTCVTHTNEVQVWDALTGDRIAEINRKLLAETMMRSNPDAVYITSCYNLENSAIGLMTCSLSGGNTRLIELDSEMKPKPRGLFMDQTAVIQTAEYLSKAHRWATFDENGIIKLWHLQSPSPSEKKQKRSKNISSEDKRNKRFKPYNRD</sequence>
<gene>
    <name evidence="6" type="ORF">Ocin01_10030</name>
</gene>
<protein>
    <recommendedName>
        <fullName evidence="1">WD repeat-containing protein 89</fullName>
    </recommendedName>
</protein>
<comment type="caution">
    <text evidence="6">The sequence shown here is derived from an EMBL/GenBank/DDBJ whole genome shotgun (WGS) entry which is preliminary data.</text>
</comment>
<dbReference type="InterPro" id="IPR039328">
    <property type="entry name" value="WDR89"/>
</dbReference>
<proteinExistence type="predicted"/>
<feature type="repeat" description="WD" evidence="4">
    <location>
        <begin position="213"/>
        <end position="247"/>
    </location>
</feature>
<dbReference type="Proteomes" id="UP000094527">
    <property type="component" value="Unassembled WGS sequence"/>
</dbReference>
<dbReference type="OrthoDB" id="25131at2759"/>
<evidence type="ECO:0000256" key="5">
    <source>
        <dbReference type="SAM" id="MobiDB-lite"/>
    </source>
</evidence>
<dbReference type="Pfam" id="PF00400">
    <property type="entry name" value="WD40"/>
    <property type="match status" value="2"/>
</dbReference>
<dbReference type="InterPro" id="IPR001680">
    <property type="entry name" value="WD40_rpt"/>
</dbReference>